<evidence type="ECO:0000313" key="2">
    <source>
        <dbReference type="Proteomes" id="UP000216173"/>
    </source>
</evidence>
<name>A0A271VRS4_VIBMT</name>
<comment type="caution">
    <text evidence="1">The sequence shown here is derived from an EMBL/GenBank/DDBJ whole genome shotgun (WGS) entry which is preliminary data.</text>
</comment>
<dbReference type="EMBL" id="NMSH01000020">
    <property type="protein sequence ID" value="PAR20255.1"/>
    <property type="molecule type" value="Genomic_DNA"/>
</dbReference>
<dbReference type="Proteomes" id="UP000216173">
    <property type="component" value="Unassembled WGS sequence"/>
</dbReference>
<dbReference type="AlphaFoldDB" id="A0A271VRS4"/>
<organism evidence="1 2">
    <name type="scientific">Vibrio metoecus</name>
    <dbReference type="NCBI Taxonomy" id="1481663"/>
    <lineage>
        <taxon>Bacteria</taxon>
        <taxon>Pseudomonadati</taxon>
        <taxon>Pseudomonadota</taxon>
        <taxon>Gammaproteobacteria</taxon>
        <taxon>Vibrionales</taxon>
        <taxon>Vibrionaceae</taxon>
        <taxon>Vibrio</taxon>
    </lineage>
</organism>
<proteinExistence type="predicted"/>
<sequence>MVSMNIECLQNDLKKFFKKKGCSSSVSIAELVGMQQTTVYRSLYQNRPKLTRGLIELCDYANFNASDYLQKDPASNKDLMQALRVVWNGTDSHAKQLSKLLLTAHSCKLNGSRI</sequence>
<evidence type="ECO:0000313" key="1">
    <source>
        <dbReference type="EMBL" id="PAR20255.1"/>
    </source>
</evidence>
<accession>A0A271VRS4</accession>
<protein>
    <submittedName>
        <fullName evidence="1">Uncharacterized protein</fullName>
    </submittedName>
</protein>
<reference evidence="2" key="1">
    <citation type="submission" date="2017-07" db="EMBL/GenBank/DDBJ databases">
        <authorList>
            <person name="Boucher Y."/>
            <person name="Orata F.D."/>
        </authorList>
    </citation>
    <scope>NUCLEOTIDE SEQUENCE [LARGE SCALE GENOMIC DNA]</scope>
    <source>
        <strain evidence="2">OYP9E10</strain>
    </source>
</reference>
<gene>
    <name evidence="1" type="ORF">CGU03_12870</name>
</gene>